<sequence>MTQIALDYVSGPEKLKLVKELGTIRRHLPTVAGVNKLTLVKRIREIRRLLSIGIGTDPVGLTIDPGDIDATYKSFVDYLENGIEQVPEPLRRFDKDAIVSAWYVFDSNLNRSEKLSDHTELVSKKYFQSTQGDVFDHFKSLGNVFEYDSGKLKTIADELNEIAASTPADPPEIAEKKKNISQVNTELVEKLNKLMDQRLVAKRSGDLDSFNETNELFNSLHEKYLELREEYKLLDKVKYENKKARIEELKNQIAPVGEGFINTLIGASKVTREQADTWANAQVITKSAINRLKRIGYKEADIRRDMAEFYRITGGKLRQIIIDNDGSKRANARGIGSVENTAIYPDSRFDKKVLWHEMAHHLEADPIAKAASNGFLQKRRADEKVYSLRSLTGNRGYRQSEGAYKDDFISPYIGKVYRDNTTEVWAMGIQYLSNPQDAALMLGKDPEMAALIAGYLQSDLTPGTKILQAAQNLAKDKIQAKRSYQDAQYENAIKKLSDGVEIIDDGWFDALPEIDKDMLLSYSFRRNSSAEFIGSWNGFRVFKGKFRSRKTRRVSKGYEIIYAPESSFLDDDGRSRVPHGGTFHEEMDAIKAALRIAREALSNDIYRVSYKAFANYAHKSEIIDYANQIFGGES</sequence>
<dbReference type="Proteomes" id="UP000199459">
    <property type="component" value="Unassembled WGS sequence"/>
</dbReference>
<evidence type="ECO:0000313" key="1">
    <source>
        <dbReference type="EMBL" id="SEN75407.1"/>
    </source>
</evidence>
<name>A0A1H8J5B7_9PROT</name>
<protein>
    <submittedName>
        <fullName evidence="1">Uncharacterized protein</fullName>
    </submittedName>
</protein>
<dbReference type="EMBL" id="FOCP01000053">
    <property type="protein sequence ID" value="SEN75407.1"/>
    <property type="molecule type" value="Genomic_DNA"/>
</dbReference>
<evidence type="ECO:0000313" key="2">
    <source>
        <dbReference type="Proteomes" id="UP000199459"/>
    </source>
</evidence>
<proteinExistence type="predicted"/>
<gene>
    <name evidence="1" type="ORF">SAMN05216325_1532</name>
</gene>
<dbReference type="RefSeq" id="WP_090634963.1">
    <property type="nucleotide sequence ID" value="NZ_FOCP01000053.1"/>
</dbReference>
<dbReference type="AlphaFoldDB" id="A0A1H8J5B7"/>
<reference evidence="1 2" key="1">
    <citation type="submission" date="2016-10" db="EMBL/GenBank/DDBJ databases">
        <authorList>
            <person name="de Groot N.N."/>
        </authorList>
    </citation>
    <scope>NUCLEOTIDE SEQUENCE [LARGE SCALE GENOMIC DNA]</scope>
    <source>
        <strain evidence="1 2">Nm22</strain>
    </source>
</reference>
<dbReference type="OrthoDB" id="6636135at2"/>
<organism evidence="1 2">
    <name type="scientific">Nitrosomonas marina</name>
    <dbReference type="NCBI Taxonomy" id="917"/>
    <lineage>
        <taxon>Bacteria</taxon>
        <taxon>Pseudomonadati</taxon>
        <taxon>Pseudomonadota</taxon>
        <taxon>Betaproteobacteria</taxon>
        <taxon>Nitrosomonadales</taxon>
        <taxon>Nitrosomonadaceae</taxon>
        <taxon>Nitrosomonas</taxon>
    </lineage>
</organism>
<accession>A0A1H8J5B7</accession>